<reference evidence="1 2" key="1">
    <citation type="submission" date="2019-05" db="EMBL/GenBank/DDBJ databases">
        <authorList>
            <consortium name="Pathogen Informatics"/>
        </authorList>
    </citation>
    <scope>NUCLEOTIDE SEQUENCE [LARGE SCALE GENOMIC DNA]</scope>
    <source>
        <strain evidence="1 2">NCTC11429</strain>
    </source>
</reference>
<dbReference type="Proteomes" id="UP000308196">
    <property type="component" value="Chromosome"/>
</dbReference>
<name>A0A4U9VSV1_9SPHI</name>
<protein>
    <submittedName>
        <fullName evidence="1">Uncharacterized protein</fullName>
    </submittedName>
</protein>
<dbReference type="STRING" id="1123265.GCA_000686625_04251"/>
<proteinExistence type="predicted"/>
<gene>
    <name evidence="1" type="ORF">NCTC11429_03900</name>
</gene>
<dbReference type="EMBL" id="LR590484">
    <property type="protein sequence ID" value="VTR49497.1"/>
    <property type="molecule type" value="Genomic_DNA"/>
</dbReference>
<evidence type="ECO:0000313" key="2">
    <source>
        <dbReference type="Proteomes" id="UP000308196"/>
    </source>
</evidence>
<evidence type="ECO:0000313" key="1">
    <source>
        <dbReference type="EMBL" id="VTR49497.1"/>
    </source>
</evidence>
<accession>A0A4U9VSV1</accession>
<dbReference type="AlphaFoldDB" id="A0A4U9VSV1"/>
<sequence>MSTNIVDLILCLLYLCINLGDKLSQKGHWVSRGLLKAVSSVCNELSLLI</sequence>
<dbReference type="KEGG" id="stha:NCTC11429_03900"/>
<organism evidence="1 2">
    <name type="scientific">Sphingobacterium thalpophilum</name>
    <dbReference type="NCBI Taxonomy" id="259"/>
    <lineage>
        <taxon>Bacteria</taxon>
        <taxon>Pseudomonadati</taxon>
        <taxon>Bacteroidota</taxon>
        <taxon>Sphingobacteriia</taxon>
        <taxon>Sphingobacteriales</taxon>
        <taxon>Sphingobacteriaceae</taxon>
        <taxon>Sphingobacterium</taxon>
    </lineage>
</organism>